<dbReference type="OrthoDB" id="9789980at2"/>
<dbReference type="Proteomes" id="UP000321245">
    <property type="component" value="Unassembled WGS sequence"/>
</dbReference>
<proteinExistence type="predicted"/>
<dbReference type="GeneID" id="84648552"/>
<protein>
    <recommendedName>
        <fullName evidence="3">DUF4241 domain-containing protein</fullName>
    </recommendedName>
</protein>
<name>A0A511NCY8_9FLAO</name>
<accession>A0A511NCY8</accession>
<dbReference type="InterPro" id="IPR025335">
    <property type="entry name" value="DUF4241"/>
</dbReference>
<keyword evidence="2" id="KW-1185">Reference proteome</keyword>
<dbReference type="Pfam" id="PF14025">
    <property type="entry name" value="DUF4241"/>
    <property type="match status" value="1"/>
</dbReference>
<evidence type="ECO:0000313" key="1">
    <source>
        <dbReference type="EMBL" id="GEM50467.1"/>
    </source>
</evidence>
<evidence type="ECO:0000313" key="2">
    <source>
        <dbReference type="Proteomes" id="UP000321245"/>
    </source>
</evidence>
<organism evidence="1 2">
    <name type="scientific">Empedobacter brevis NBRC 14943 = ATCC 43319</name>
    <dbReference type="NCBI Taxonomy" id="1218108"/>
    <lineage>
        <taxon>Bacteria</taxon>
        <taxon>Pseudomonadati</taxon>
        <taxon>Bacteroidota</taxon>
        <taxon>Flavobacteriia</taxon>
        <taxon>Flavobacteriales</taxon>
        <taxon>Weeksellaceae</taxon>
        <taxon>Empedobacter</taxon>
    </lineage>
</organism>
<reference evidence="1 2" key="1">
    <citation type="submission" date="2019-07" db="EMBL/GenBank/DDBJ databases">
        <title>Whole genome shotgun sequence of Empedobacter brevis NBRC 14943.</title>
        <authorList>
            <person name="Hosoyama A."/>
            <person name="Uohara A."/>
            <person name="Ohji S."/>
            <person name="Ichikawa N."/>
        </authorList>
    </citation>
    <scope>NUCLEOTIDE SEQUENCE [LARGE SCALE GENOMIC DNA]</scope>
    <source>
        <strain evidence="1 2">NBRC 14943</strain>
    </source>
</reference>
<evidence type="ECO:0008006" key="3">
    <source>
        <dbReference type="Google" id="ProtNLM"/>
    </source>
</evidence>
<dbReference type="STRING" id="1218108.GCA_000382425_00256"/>
<comment type="caution">
    <text evidence="1">The sequence shown here is derived from an EMBL/GenBank/DDBJ whole genome shotgun (WGS) entry which is preliminary data.</text>
</comment>
<sequence>MKNNQPTTEWLKLYNEKKSNLQSQSDLNLYFSADEICGKRLFHLDLGNYSFPTGEILVRDPLVYLTKEENPYFISIPTGVFPITVLVVQFEEDHYRYVGFRLKTKDTKAVLYTEALLGNEELQDVEDGEYFGFSVDAGLATIVDVATRDAYAAFEQEWQKNHPDGNIYDDYFAALFSQSYQDKPDFQREGGDWIRFDIPNTNLSIPMIQSGFGDGVYPVYFGFDDHNEICEVVVQFIDIELTTEAEEEEED</sequence>
<dbReference type="EMBL" id="BJXC01000001">
    <property type="protein sequence ID" value="GEM50467.1"/>
    <property type="molecule type" value="Genomic_DNA"/>
</dbReference>
<dbReference type="RefSeq" id="WP_019973756.1">
    <property type="nucleotide sequence ID" value="NZ_BJXC01000001.1"/>
</dbReference>
<gene>
    <name evidence="1" type="ORF">EB1_02570</name>
</gene>
<dbReference type="AlphaFoldDB" id="A0A511NCY8"/>